<name>A0A816SU37_BRANA</name>
<dbReference type="EMBL" id="HG994360">
    <property type="protein sequence ID" value="CAF2089013.1"/>
    <property type="molecule type" value="Genomic_DNA"/>
</dbReference>
<organism evidence="1">
    <name type="scientific">Brassica napus</name>
    <name type="common">Rape</name>
    <dbReference type="NCBI Taxonomy" id="3708"/>
    <lineage>
        <taxon>Eukaryota</taxon>
        <taxon>Viridiplantae</taxon>
        <taxon>Streptophyta</taxon>
        <taxon>Embryophyta</taxon>
        <taxon>Tracheophyta</taxon>
        <taxon>Spermatophyta</taxon>
        <taxon>Magnoliopsida</taxon>
        <taxon>eudicotyledons</taxon>
        <taxon>Gunneridae</taxon>
        <taxon>Pentapetalae</taxon>
        <taxon>rosids</taxon>
        <taxon>malvids</taxon>
        <taxon>Brassicales</taxon>
        <taxon>Brassicaceae</taxon>
        <taxon>Brassiceae</taxon>
        <taxon>Brassica</taxon>
    </lineage>
</organism>
<dbReference type="Proteomes" id="UP001295469">
    <property type="component" value="Chromosome A06"/>
</dbReference>
<evidence type="ECO:0000313" key="1">
    <source>
        <dbReference type="EMBL" id="CAF2089013.1"/>
    </source>
</evidence>
<gene>
    <name evidence="1" type="ORF">DARMORV10_A06P36010.1</name>
</gene>
<protein>
    <submittedName>
        <fullName evidence="1">(rape) hypothetical protein</fullName>
    </submittedName>
</protein>
<reference evidence="1" key="1">
    <citation type="submission" date="2021-01" db="EMBL/GenBank/DDBJ databases">
        <authorList>
            <consortium name="Genoscope - CEA"/>
            <person name="William W."/>
        </authorList>
    </citation>
    <scope>NUCLEOTIDE SEQUENCE</scope>
</reference>
<dbReference type="AlphaFoldDB" id="A0A816SU37"/>
<proteinExistence type="predicted"/>
<accession>A0A816SU37</accession>
<sequence length="74" mass="8252">MKQGTVKYSGSRLSFAPLSVPSTFSTAVDPFRLPLTVVVWLVMCSVMIPRVRTKGEKEHDLRLTVTFNFGFCGL</sequence>